<keyword evidence="3" id="KW-1185">Reference proteome</keyword>
<protein>
    <submittedName>
        <fullName evidence="2">Uncharacterized protein</fullName>
    </submittedName>
</protein>
<dbReference type="AlphaFoldDB" id="A0AAN6ZHZ9"/>
<feature type="compositionally biased region" description="Polar residues" evidence="1">
    <location>
        <begin position="18"/>
        <end position="32"/>
    </location>
</feature>
<organism evidence="2 3">
    <name type="scientific">Trichocladium antarcticum</name>
    <dbReference type="NCBI Taxonomy" id="1450529"/>
    <lineage>
        <taxon>Eukaryota</taxon>
        <taxon>Fungi</taxon>
        <taxon>Dikarya</taxon>
        <taxon>Ascomycota</taxon>
        <taxon>Pezizomycotina</taxon>
        <taxon>Sordariomycetes</taxon>
        <taxon>Sordariomycetidae</taxon>
        <taxon>Sordariales</taxon>
        <taxon>Chaetomiaceae</taxon>
        <taxon>Trichocladium</taxon>
    </lineage>
</organism>
<accession>A0AAN6ZHZ9</accession>
<reference evidence="2" key="2">
    <citation type="submission" date="2023-05" db="EMBL/GenBank/DDBJ databases">
        <authorList>
            <consortium name="Lawrence Berkeley National Laboratory"/>
            <person name="Steindorff A."/>
            <person name="Hensen N."/>
            <person name="Bonometti L."/>
            <person name="Westerberg I."/>
            <person name="Brannstrom I.O."/>
            <person name="Guillou S."/>
            <person name="Cros-Aarteil S."/>
            <person name="Calhoun S."/>
            <person name="Haridas S."/>
            <person name="Kuo A."/>
            <person name="Mondo S."/>
            <person name="Pangilinan J."/>
            <person name="Riley R."/>
            <person name="Labutti K."/>
            <person name="Andreopoulos B."/>
            <person name="Lipzen A."/>
            <person name="Chen C."/>
            <person name="Yanf M."/>
            <person name="Daum C."/>
            <person name="Ng V."/>
            <person name="Clum A."/>
            <person name="Ohm R."/>
            <person name="Martin F."/>
            <person name="Silar P."/>
            <person name="Natvig D."/>
            <person name="Lalanne C."/>
            <person name="Gautier V."/>
            <person name="Ament-Velasquez S.L."/>
            <person name="Kruys A."/>
            <person name="Hutchinson M.I."/>
            <person name="Powell A.J."/>
            <person name="Barry K."/>
            <person name="Miller A.N."/>
            <person name="Grigoriev I.V."/>
            <person name="Debuchy R."/>
            <person name="Gladieux P."/>
            <person name="Thoren M.H."/>
            <person name="Johannesson H."/>
        </authorList>
    </citation>
    <scope>NUCLEOTIDE SEQUENCE</scope>
    <source>
        <strain evidence="2">CBS 123565</strain>
    </source>
</reference>
<evidence type="ECO:0000256" key="1">
    <source>
        <dbReference type="SAM" id="MobiDB-lite"/>
    </source>
</evidence>
<evidence type="ECO:0000313" key="3">
    <source>
        <dbReference type="Proteomes" id="UP001304895"/>
    </source>
</evidence>
<dbReference type="Proteomes" id="UP001304895">
    <property type="component" value="Unassembled WGS sequence"/>
</dbReference>
<proteinExistence type="predicted"/>
<feature type="region of interest" description="Disordered" evidence="1">
    <location>
        <begin position="1"/>
        <end position="62"/>
    </location>
</feature>
<gene>
    <name evidence="2" type="ORF">BT67DRAFT_437593</name>
</gene>
<evidence type="ECO:0000313" key="2">
    <source>
        <dbReference type="EMBL" id="KAK4138264.1"/>
    </source>
</evidence>
<comment type="caution">
    <text evidence="2">The sequence shown here is derived from an EMBL/GenBank/DDBJ whole genome shotgun (WGS) entry which is preliminary data.</text>
</comment>
<sequence>MYYIVSDSRTRGYPHNSPRLTNDNLSLHQTKALNAPRASGRPSNSTPTSATSGSRPPTTTTVSLHATESPFQRAPVASMAKAIFRRRPLATCVAWGYFALPIEAAIAPLGLDVKLYFAVRFAAQNDQVVAHGDLGAASSTTCSRRRDGTWLEKAAFVDFLP</sequence>
<feature type="compositionally biased region" description="Polar residues" evidence="1">
    <location>
        <begin position="41"/>
        <end position="62"/>
    </location>
</feature>
<dbReference type="EMBL" id="MU853401">
    <property type="protein sequence ID" value="KAK4138264.1"/>
    <property type="molecule type" value="Genomic_DNA"/>
</dbReference>
<reference evidence="2" key="1">
    <citation type="journal article" date="2023" name="Mol. Phylogenet. Evol.">
        <title>Genome-scale phylogeny and comparative genomics of the fungal order Sordariales.</title>
        <authorList>
            <person name="Hensen N."/>
            <person name="Bonometti L."/>
            <person name="Westerberg I."/>
            <person name="Brannstrom I.O."/>
            <person name="Guillou S."/>
            <person name="Cros-Aarteil S."/>
            <person name="Calhoun S."/>
            <person name="Haridas S."/>
            <person name="Kuo A."/>
            <person name="Mondo S."/>
            <person name="Pangilinan J."/>
            <person name="Riley R."/>
            <person name="LaButti K."/>
            <person name="Andreopoulos B."/>
            <person name="Lipzen A."/>
            <person name="Chen C."/>
            <person name="Yan M."/>
            <person name="Daum C."/>
            <person name="Ng V."/>
            <person name="Clum A."/>
            <person name="Steindorff A."/>
            <person name="Ohm R.A."/>
            <person name="Martin F."/>
            <person name="Silar P."/>
            <person name="Natvig D.O."/>
            <person name="Lalanne C."/>
            <person name="Gautier V."/>
            <person name="Ament-Velasquez S.L."/>
            <person name="Kruys A."/>
            <person name="Hutchinson M.I."/>
            <person name="Powell A.J."/>
            <person name="Barry K."/>
            <person name="Miller A.N."/>
            <person name="Grigoriev I.V."/>
            <person name="Debuchy R."/>
            <person name="Gladieux P."/>
            <person name="Hiltunen Thoren M."/>
            <person name="Johannesson H."/>
        </authorList>
    </citation>
    <scope>NUCLEOTIDE SEQUENCE</scope>
    <source>
        <strain evidence="2">CBS 123565</strain>
    </source>
</reference>
<name>A0AAN6ZHZ9_9PEZI</name>